<dbReference type="Pfam" id="PF07504">
    <property type="entry name" value="FTP"/>
    <property type="match status" value="1"/>
</dbReference>
<keyword evidence="3" id="KW-0378">Hydrolase</keyword>
<dbReference type="GO" id="GO:0008237">
    <property type="term" value="F:metallopeptidase activity"/>
    <property type="evidence" value="ECO:0007669"/>
    <property type="project" value="UniProtKB-KW"/>
</dbReference>
<keyword evidence="5" id="KW-0482">Metalloprotease</keyword>
<feature type="domain" description="FTP" evidence="6">
    <location>
        <begin position="74"/>
        <end position="109"/>
    </location>
</feature>
<dbReference type="AlphaFoldDB" id="A0A1Y2D0Y5"/>
<accession>A0A1Y2D0Y5</accession>
<keyword evidence="8" id="KW-1185">Reference proteome</keyword>
<organism evidence="7 8">
    <name type="scientific">Rhizoclosmatium globosum</name>
    <dbReference type="NCBI Taxonomy" id="329046"/>
    <lineage>
        <taxon>Eukaryota</taxon>
        <taxon>Fungi</taxon>
        <taxon>Fungi incertae sedis</taxon>
        <taxon>Chytridiomycota</taxon>
        <taxon>Chytridiomycota incertae sedis</taxon>
        <taxon>Chytridiomycetes</taxon>
        <taxon>Chytridiales</taxon>
        <taxon>Chytriomycetaceae</taxon>
        <taxon>Rhizoclosmatium</taxon>
    </lineage>
</organism>
<reference evidence="7 8" key="1">
    <citation type="submission" date="2016-07" db="EMBL/GenBank/DDBJ databases">
        <title>Pervasive Adenine N6-methylation of Active Genes in Fungi.</title>
        <authorList>
            <consortium name="DOE Joint Genome Institute"/>
            <person name="Mondo S.J."/>
            <person name="Dannebaum R.O."/>
            <person name="Kuo R.C."/>
            <person name="Labutti K."/>
            <person name="Haridas S."/>
            <person name="Kuo A."/>
            <person name="Salamov A."/>
            <person name="Ahrendt S.R."/>
            <person name="Lipzen A."/>
            <person name="Sullivan W."/>
            <person name="Andreopoulos W.B."/>
            <person name="Clum A."/>
            <person name="Lindquist E."/>
            <person name="Daum C."/>
            <person name="Ramamoorthy G.K."/>
            <person name="Gryganskyi A."/>
            <person name="Culley D."/>
            <person name="Magnuson J.K."/>
            <person name="James T.Y."/>
            <person name="O'Malley M.A."/>
            <person name="Stajich J.E."/>
            <person name="Spatafora J.W."/>
            <person name="Visel A."/>
            <person name="Grigoriev I.V."/>
        </authorList>
    </citation>
    <scope>NUCLEOTIDE SEQUENCE [LARGE SCALE GENOMIC DNA]</scope>
    <source>
        <strain evidence="7 8">JEL800</strain>
    </source>
</reference>
<dbReference type="Proteomes" id="UP000193642">
    <property type="component" value="Unassembled WGS sequence"/>
</dbReference>
<proteinExistence type="predicted"/>
<keyword evidence="4" id="KW-0862">Zinc</keyword>
<dbReference type="GO" id="GO:0006508">
    <property type="term" value="P:proteolysis"/>
    <property type="evidence" value="ECO:0007669"/>
    <property type="project" value="UniProtKB-KW"/>
</dbReference>
<dbReference type="OrthoDB" id="2114975at2759"/>
<dbReference type="GO" id="GO:0046872">
    <property type="term" value="F:metal ion binding"/>
    <property type="evidence" value="ECO:0007669"/>
    <property type="project" value="UniProtKB-KW"/>
</dbReference>
<evidence type="ECO:0000256" key="1">
    <source>
        <dbReference type="ARBA" id="ARBA00022670"/>
    </source>
</evidence>
<evidence type="ECO:0000256" key="4">
    <source>
        <dbReference type="ARBA" id="ARBA00022833"/>
    </source>
</evidence>
<evidence type="ECO:0000313" key="7">
    <source>
        <dbReference type="EMBL" id="ORY52920.1"/>
    </source>
</evidence>
<evidence type="ECO:0000256" key="5">
    <source>
        <dbReference type="ARBA" id="ARBA00023049"/>
    </source>
</evidence>
<evidence type="ECO:0000256" key="2">
    <source>
        <dbReference type="ARBA" id="ARBA00022723"/>
    </source>
</evidence>
<protein>
    <recommendedName>
        <fullName evidence="6">FTP domain-containing protein</fullName>
    </recommendedName>
</protein>
<evidence type="ECO:0000256" key="3">
    <source>
        <dbReference type="ARBA" id="ARBA00022801"/>
    </source>
</evidence>
<sequence length="218" mass="23246">MMSFAPVAPSSSAPQFPAYHRPTDQVIKEFPTVPAIQSGATEQSVFAWAEQLAHSLPGGNDVEILPSSYTGTPFTHVYAIQKYHGLPLLNTQLHLTIAKEKVVQANSSFRDLNGVTETHGTDDAELLSLAQVGSIVKNQFVDSNAAEWLGAGFEQTLAAKGTVVASAGFSKPAVGELGWYVTSDNALVKVWQITTMNGSIVADAKNGQVIAFNSHIAY</sequence>
<dbReference type="EMBL" id="MCGO01000002">
    <property type="protein sequence ID" value="ORY52920.1"/>
    <property type="molecule type" value="Genomic_DNA"/>
</dbReference>
<keyword evidence="2" id="KW-0479">Metal-binding</keyword>
<evidence type="ECO:0000313" key="8">
    <source>
        <dbReference type="Proteomes" id="UP000193642"/>
    </source>
</evidence>
<comment type="caution">
    <text evidence="7">The sequence shown here is derived from an EMBL/GenBank/DDBJ whole genome shotgun (WGS) entry which is preliminary data.</text>
</comment>
<keyword evidence="1" id="KW-0645">Protease</keyword>
<dbReference type="InterPro" id="IPR011096">
    <property type="entry name" value="FTP_domain"/>
</dbReference>
<name>A0A1Y2D0Y5_9FUNG</name>
<evidence type="ECO:0000259" key="6">
    <source>
        <dbReference type="Pfam" id="PF07504"/>
    </source>
</evidence>
<gene>
    <name evidence="7" type="ORF">BCR33DRAFT_711331</name>
</gene>